<evidence type="ECO:0000313" key="4">
    <source>
        <dbReference type="Proteomes" id="UP000030653"/>
    </source>
</evidence>
<dbReference type="SUPFAM" id="SSF56281">
    <property type="entry name" value="Metallo-hydrolase/oxidoreductase"/>
    <property type="match status" value="1"/>
</dbReference>
<evidence type="ECO:0000313" key="3">
    <source>
        <dbReference type="EMBL" id="EJU02331.1"/>
    </source>
</evidence>
<dbReference type="Gene3D" id="3.60.15.10">
    <property type="entry name" value="Ribonuclease Z/Hydroxyacylglutathione hydrolase-like"/>
    <property type="match status" value="1"/>
</dbReference>
<dbReference type="Proteomes" id="UP000030653">
    <property type="component" value="Unassembled WGS sequence"/>
</dbReference>
<protein>
    <submittedName>
        <fullName evidence="3">Metallo-hydrolase/oxidoreductase</fullName>
    </submittedName>
</protein>
<dbReference type="OrthoDB" id="332863at2759"/>
<feature type="domain" description="Metallo-beta-lactamase" evidence="2">
    <location>
        <begin position="113"/>
        <end position="361"/>
    </location>
</feature>
<reference evidence="3 4" key="1">
    <citation type="journal article" date="2012" name="Science">
        <title>The Paleozoic origin of enzymatic lignin decomposition reconstructed from 31 fungal genomes.</title>
        <authorList>
            <person name="Floudas D."/>
            <person name="Binder M."/>
            <person name="Riley R."/>
            <person name="Barry K."/>
            <person name="Blanchette R.A."/>
            <person name="Henrissat B."/>
            <person name="Martinez A.T."/>
            <person name="Otillar R."/>
            <person name="Spatafora J.W."/>
            <person name="Yadav J.S."/>
            <person name="Aerts A."/>
            <person name="Benoit I."/>
            <person name="Boyd A."/>
            <person name="Carlson A."/>
            <person name="Copeland A."/>
            <person name="Coutinho P.M."/>
            <person name="de Vries R.P."/>
            <person name="Ferreira P."/>
            <person name="Findley K."/>
            <person name="Foster B."/>
            <person name="Gaskell J."/>
            <person name="Glotzer D."/>
            <person name="Gorecki P."/>
            <person name="Heitman J."/>
            <person name="Hesse C."/>
            <person name="Hori C."/>
            <person name="Igarashi K."/>
            <person name="Jurgens J.A."/>
            <person name="Kallen N."/>
            <person name="Kersten P."/>
            <person name="Kohler A."/>
            <person name="Kuees U."/>
            <person name="Kumar T.K.A."/>
            <person name="Kuo A."/>
            <person name="LaButti K."/>
            <person name="Larrondo L.F."/>
            <person name="Lindquist E."/>
            <person name="Ling A."/>
            <person name="Lombard V."/>
            <person name="Lucas S."/>
            <person name="Lundell T."/>
            <person name="Martin R."/>
            <person name="McLaughlin D.J."/>
            <person name="Morgenstern I."/>
            <person name="Morin E."/>
            <person name="Murat C."/>
            <person name="Nagy L.G."/>
            <person name="Nolan M."/>
            <person name="Ohm R.A."/>
            <person name="Patyshakuliyeva A."/>
            <person name="Rokas A."/>
            <person name="Ruiz-Duenas F.J."/>
            <person name="Sabat G."/>
            <person name="Salamov A."/>
            <person name="Samejima M."/>
            <person name="Schmutz J."/>
            <person name="Slot J.C."/>
            <person name="St John F."/>
            <person name="Stenlid J."/>
            <person name="Sun H."/>
            <person name="Sun S."/>
            <person name="Syed K."/>
            <person name="Tsang A."/>
            <person name="Wiebenga A."/>
            <person name="Young D."/>
            <person name="Pisabarro A."/>
            <person name="Eastwood D.C."/>
            <person name="Martin F."/>
            <person name="Cullen D."/>
            <person name="Grigoriev I.V."/>
            <person name="Hibbett D.S."/>
        </authorList>
    </citation>
    <scope>NUCLEOTIDE SEQUENCE [LARGE SCALE GENOMIC DNA]</scope>
    <source>
        <strain evidence="3 4">DJM-731 SS1</strain>
    </source>
</reference>
<dbReference type="GO" id="GO:0070290">
    <property type="term" value="F:N-acylphosphatidylethanolamine-specific phospholipase D activity"/>
    <property type="evidence" value="ECO:0007669"/>
    <property type="project" value="InterPro"/>
</dbReference>
<sequence length="404" mass="44473">MVIPLSSLIVTVPLSSPSPSPASQPAHHLPTGGFHNPWPSFRPQAQGLRFLAIVGLIREMWKNKVPPNISVLLPVVKPNWGEGQAEKTKATWLGHACFLVELPTPKGAARGARILFDPVFSHRCSPVQWIGPARYTPPPCKIEDIPQVDAVVISHNHYDHMDTHTLQTLRQQKGGPPHIFAPLANDAYFQSLAVPGEDWTCMDWWEQRECTVLLPSQAEEGEGAGGVVKGVEERFRLTCTPCQHFTGRSLSDRFKTLWASWALESIPSSQDAAHAAPAPVKIWFAGDTGYRAVPDGMDETKMPVCPVFKDIGARFGGFDLALIPIGAYLPRQMMSPVHCAPQDSALLFRDVQARRGVGMHWGTWMLTTEKVMDPPQRLKEECEKVGIGSGRFTACESIGETVLV</sequence>
<evidence type="ECO:0000256" key="1">
    <source>
        <dbReference type="PIRSR" id="PIRSR038896-50"/>
    </source>
</evidence>
<dbReference type="InterPro" id="IPR036866">
    <property type="entry name" value="RibonucZ/Hydroxyglut_hydro"/>
</dbReference>
<keyword evidence="4" id="KW-1185">Reference proteome</keyword>
<dbReference type="GO" id="GO:0070291">
    <property type="term" value="P:N-acylethanolamine metabolic process"/>
    <property type="evidence" value="ECO:0007669"/>
    <property type="project" value="TreeGrafter"/>
</dbReference>
<dbReference type="Pfam" id="PF12706">
    <property type="entry name" value="Lactamase_B_2"/>
    <property type="match status" value="1"/>
</dbReference>
<dbReference type="RefSeq" id="XP_040629225.1">
    <property type="nucleotide sequence ID" value="XM_040775815.1"/>
</dbReference>
<dbReference type="PANTHER" id="PTHR15032">
    <property type="entry name" value="N-ACYL-PHOSPHATIDYLETHANOLAMINE-HYDROLYZING PHOSPHOLIPASE D"/>
    <property type="match status" value="1"/>
</dbReference>
<dbReference type="GO" id="GO:0005737">
    <property type="term" value="C:cytoplasm"/>
    <property type="evidence" value="ECO:0007669"/>
    <property type="project" value="TreeGrafter"/>
</dbReference>
<organism evidence="3 4">
    <name type="scientific">Dacryopinax primogenitus (strain DJM 731)</name>
    <name type="common">Brown rot fungus</name>
    <dbReference type="NCBI Taxonomy" id="1858805"/>
    <lineage>
        <taxon>Eukaryota</taxon>
        <taxon>Fungi</taxon>
        <taxon>Dikarya</taxon>
        <taxon>Basidiomycota</taxon>
        <taxon>Agaricomycotina</taxon>
        <taxon>Dacrymycetes</taxon>
        <taxon>Dacrymycetales</taxon>
        <taxon>Dacrymycetaceae</taxon>
        <taxon>Dacryopinax</taxon>
    </lineage>
</organism>
<dbReference type="InterPro" id="IPR024884">
    <property type="entry name" value="NAPE-PLD"/>
</dbReference>
<dbReference type="EMBL" id="JH795862">
    <property type="protein sequence ID" value="EJU02331.1"/>
    <property type="molecule type" value="Genomic_DNA"/>
</dbReference>
<feature type="binding site" evidence="1">
    <location>
        <position position="338"/>
    </location>
    <ligand>
        <name>an N-acyl-1,2-diacyl-sn-glycero-3-phosphoethanolamine</name>
        <dbReference type="ChEBI" id="CHEBI:62537"/>
    </ligand>
</feature>
<dbReference type="PANTHER" id="PTHR15032:SF4">
    <property type="entry name" value="N-ACYL-PHOSPHATIDYLETHANOLAMINE-HYDROLYZING PHOSPHOLIPASE D"/>
    <property type="match status" value="1"/>
</dbReference>
<dbReference type="PIRSF" id="PIRSF038896">
    <property type="entry name" value="NAPE-PLD"/>
    <property type="match status" value="1"/>
</dbReference>
<dbReference type="HOGENOM" id="CLU_020884_2_0_1"/>
<name>M5FWL0_DACPD</name>
<dbReference type="STRING" id="1858805.M5FWL0"/>
<dbReference type="OMA" id="PARHFCG"/>
<evidence type="ECO:0000259" key="2">
    <source>
        <dbReference type="Pfam" id="PF12706"/>
    </source>
</evidence>
<proteinExistence type="predicted"/>
<dbReference type="InterPro" id="IPR001279">
    <property type="entry name" value="Metallo-B-lactamas"/>
</dbReference>
<feature type="binding site" evidence="1">
    <location>
        <position position="158"/>
    </location>
    <ligand>
        <name>an N-acyl-1,2-diacyl-sn-glycero-3-phosphoethanolamine</name>
        <dbReference type="ChEBI" id="CHEBI:62537"/>
    </ligand>
</feature>
<dbReference type="GeneID" id="63690877"/>
<dbReference type="GO" id="GO:0070292">
    <property type="term" value="P:N-acylphosphatidylethanolamine metabolic process"/>
    <property type="evidence" value="ECO:0007669"/>
    <property type="project" value="TreeGrafter"/>
</dbReference>
<keyword evidence="3" id="KW-0378">Hydrolase</keyword>
<accession>M5FWL0</accession>
<dbReference type="GO" id="GO:0008270">
    <property type="term" value="F:zinc ion binding"/>
    <property type="evidence" value="ECO:0007669"/>
    <property type="project" value="InterPro"/>
</dbReference>
<gene>
    <name evidence="3" type="ORF">DACRYDRAFT_66422</name>
</gene>
<dbReference type="AlphaFoldDB" id="M5FWL0"/>